<comment type="caution">
    <text evidence="5">The sequence shown here is derived from an EMBL/GenBank/DDBJ whole genome shotgun (WGS) entry which is preliminary data.</text>
</comment>
<feature type="repeat" description="TPR" evidence="3">
    <location>
        <begin position="314"/>
        <end position="347"/>
    </location>
</feature>
<dbReference type="SMART" id="SM00028">
    <property type="entry name" value="TPR"/>
    <property type="match status" value="5"/>
</dbReference>
<dbReference type="Pfam" id="PF00515">
    <property type="entry name" value="TPR_1"/>
    <property type="match status" value="1"/>
</dbReference>
<proteinExistence type="predicted"/>
<dbReference type="OrthoDB" id="1465784at2"/>
<dbReference type="PROSITE" id="PS50005">
    <property type="entry name" value="TPR"/>
    <property type="match status" value="2"/>
</dbReference>
<dbReference type="RefSeq" id="WP_140989465.1">
    <property type="nucleotide sequence ID" value="NZ_VHIQ01000002.1"/>
</dbReference>
<keyword evidence="1" id="KW-0677">Repeat</keyword>
<name>A0A506PN47_9FLAO</name>
<dbReference type="EMBL" id="VHIQ01000002">
    <property type="protein sequence ID" value="TPV34989.1"/>
    <property type="molecule type" value="Genomic_DNA"/>
</dbReference>
<protein>
    <submittedName>
        <fullName evidence="5">Tetratricopeptide repeat protein</fullName>
    </submittedName>
</protein>
<dbReference type="GO" id="GO:0046813">
    <property type="term" value="P:receptor-mediated virion attachment to host cell"/>
    <property type="evidence" value="ECO:0007669"/>
    <property type="project" value="TreeGrafter"/>
</dbReference>
<accession>A0A506PN47</accession>
<dbReference type="Pfam" id="PF13181">
    <property type="entry name" value="TPR_8"/>
    <property type="match status" value="2"/>
</dbReference>
<evidence type="ECO:0000256" key="3">
    <source>
        <dbReference type="PROSITE-ProRule" id="PRU00339"/>
    </source>
</evidence>
<evidence type="ECO:0000313" key="5">
    <source>
        <dbReference type="EMBL" id="TPV34989.1"/>
    </source>
</evidence>
<dbReference type="GO" id="GO:0009279">
    <property type="term" value="C:cell outer membrane"/>
    <property type="evidence" value="ECO:0007669"/>
    <property type="project" value="TreeGrafter"/>
</dbReference>
<dbReference type="PANTHER" id="PTHR44858">
    <property type="entry name" value="TETRATRICOPEPTIDE REPEAT PROTEIN 6"/>
    <property type="match status" value="1"/>
</dbReference>
<feature type="transmembrane region" description="Helical" evidence="4">
    <location>
        <begin position="5"/>
        <end position="22"/>
    </location>
</feature>
<sequence>MRLSIYIPIVIIGIFLMPWINYAQIDFNQRPDDDLGNVEDNFQEFFFEALKQSGIENYERAVEFLLRCERLNDQEPAVYLELGKNYTRLKDYEKAEAAFLSGLKLKPNELWLLDPLYEVYVQQNNNAKAIDILLQLEDKHPDYKQDLASLFIREKRFNDALRLLDELDNNFGYSPVRTNMRSEIFKQTAGEDEQISQLQQRIKSNPLNEANYLALIYSYEQNNQRENAFQTAQQLLKEMPDSELVHVALYKFYLENNQAEQAFISAEKALISTQVNNNDKTTILQNLLQFVANNPQYESRLVQLTALIDSEKTPESLTELAAYYLKLGNKQKALETYQQALQQNPTDYNLLKNSLLLKLDLQQFESAADSSEEALALFPAQSLLYLINGVANNQLKQSQKAIDSLEMGLEFLIDNPKMQADIYSQLSEAYKQLNNIEQSKAFAEKAAAINKAQ</sequence>
<dbReference type="InterPro" id="IPR019734">
    <property type="entry name" value="TPR_rpt"/>
</dbReference>
<gene>
    <name evidence="5" type="ORF">FJ651_05530</name>
</gene>
<feature type="repeat" description="TPR" evidence="3">
    <location>
        <begin position="76"/>
        <end position="109"/>
    </location>
</feature>
<dbReference type="Gene3D" id="1.25.40.10">
    <property type="entry name" value="Tetratricopeptide repeat domain"/>
    <property type="match status" value="3"/>
</dbReference>
<dbReference type="AlphaFoldDB" id="A0A506PN47"/>
<evidence type="ECO:0000256" key="1">
    <source>
        <dbReference type="ARBA" id="ARBA00022737"/>
    </source>
</evidence>
<evidence type="ECO:0000313" key="6">
    <source>
        <dbReference type="Proteomes" id="UP000317332"/>
    </source>
</evidence>
<keyword evidence="4" id="KW-0472">Membrane</keyword>
<keyword evidence="4" id="KW-1133">Transmembrane helix</keyword>
<keyword evidence="2 3" id="KW-0802">TPR repeat</keyword>
<dbReference type="SUPFAM" id="SSF81901">
    <property type="entry name" value="HCP-like"/>
    <property type="match status" value="1"/>
</dbReference>
<evidence type="ECO:0000256" key="2">
    <source>
        <dbReference type="ARBA" id="ARBA00022803"/>
    </source>
</evidence>
<keyword evidence="4" id="KW-0812">Transmembrane</keyword>
<dbReference type="InterPro" id="IPR011990">
    <property type="entry name" value="TPR-like_helical_dom_sf"/>
</dbReference>
<dbReference type="PANTHER" id="PTHR44858:SF1">
    <property type="entry name" value="UDP-N-ACETYLGLUCOSAMINE--PEPTIDE N-ACETYLGLUCOSAMINYLTRANSFERASE SPINDLY-RELATED"/>
    <property type="match status" value="1"/>
</dbReference>
<dbReference type="SUPFAM" id="SSF48452">
    <property type="entry name" value="TPR-like"/>
    <property type="match status" value="2"/>
</dbReference>
<organism evidence="5 6">
    <name type="scientific">Paucihalobacter ruber</name>
    <dbReference type="NCBI Taxonomy" id="2567861"/>
    <lineage>
        <taxon>Bacteria</taxon>
        <taxon>Pseudomonadati</taxon>
        <taxon>Bacteroidota</taxon>
        <taxon>Flavobacteriia</taxon>
        <taxon>Flavobacteriales</taxon>
        <taxon>Flavobacteriaceae</taxon>
        <taxon>Paucihalobacter</taxon>
    </lineage>
</organism>
<keyword evidence="6" id="KW-1185">Reference proteome</keyword>
<evidence type="ECO:0000256" key="4">
    <source>
        <dbReference type="SAM" id="Phobius"/>
    </source>
</evidence>
<dbReference type="PROSITE" id="PS50293">
    <property type="entry name" value="TPR_REGION"/>
    <property type="match status" value="1"/>
</dbReference>
<dbReference type="InterPro" id="IPR050498">
    <property type="entry name" value="Ycf3"/>
</dbReference>
<reference evidence="5 6" key="1">
    <citation type="submission" date="2019-06" db="EMBL/GenBank/DDBJ databases">
        <title>Flavobacteriaceae Paucihalobacterium erythroidium CWB-1, complete genome.</title>
        <authorList>
            <person name="Wu S."/>
        </authorList>
    </citation>
    <scope>NUCLEOTIDE SEQUENCE [LARGE SCALE GENOMIC DNA]</scope>
    <source>
        <strain evidence="5 6">CWB-1</strain>
    </source>
</reference>
<dbReference type="Proteomes" id="UP000317332">
    <property type="component" value="Unassembled WGS sequence"/>
</dbReference>